<evidence type="ECO:0000256" key="1">
    <source>
        <dbReference type="ARBA" id="ARBA00012452"/>
    </source>
</evidence>
<accession>A0A210PPQ5</accession>
<evidence type="ECO:0000256" key="2">
    <source>
        <dbReference type="ARBA" id="ARBA00022679"/>
    </source>
</evidence>
<dbReference type="PANTHER" id="PTHR11571:SF224">
    <property type="entry name" value="HEMATOPOIETIC PROSTAGLANDIN D SYNTHASE"/>
    <property type="match status" value="1"/>
</dbReference>
<dbReference type="InterPro" id="IPR050213">
    <property type="entry name" value="GST_superfamily"/>
</dbReference>
<dbReference type="InterPro" id="IPR004046">
    <property type="entry name" value="GST_C"/>
</dbReference>
<dbReference type="PROSITE" id="PS50405">
    <property type="entry name" value="GST_CTER"/>
    <property type="match status" value="1"/>
</dbReference>
<dbReference type="CDD" id="cd03192">
    <property type="entry name" value="GST_C_Sigma_like"/>
    <property type="match status" value="1"/>
</dbReference>
<dbReference type="Proteomes" id="UP000242188">
    <property type="component" value="Unassembled WGS sequence"/>
</dbReference>
<dbReference type="EC" id="2.5.1.18" evidence="1"/>
<dbReference type="Pfam" id="PF14497">
    <property type="entry name" value="GST_C_3"/>
    <property type="match status" value="1"/>
</dbReference>
<dbReference type="OrthoDB" id="414243at2759"/>
<dbReference type="SUPFAM" id="SSF47616">
    <property type="entry name" value="GST C-terminal domain-like"/>
    <property type="match status" value="1"/>
</dbReference>
<dbReference type="InterPro" id="IPR036282">
    <property type="entry name" value="Glutathione-S-Trfase_C_sf"/>
</dbReference>
<keyword evidence="2" id="KW-0808">Transferase</keyword>
<reference evidence="5 6" key="1">
    <citation type="journal article" date="2017" name="Nat. Ecol. Evol.">
        <title>Scallop genome provides insights into evolution of bilaterian karyotype and development.</title>
        <authorList>
            <person name="Wang S."/>
            <person name="Zhang J."/>
            <person name="Jiao W."/>
            <person name="Li J."/>
            <person name="Xun X."/>
            <person name="Sun Y."/>
            <person name="Guo X."/>
            <person name="Huan P."/>
            <person name="Dong B."/>
            <person name="Zhang L."/>
            <person name="Hu X."/>
            <person name="Sun X."/>
            <person name="Wang J."/>
            <person name="Zhao C."/>
            <person name="Wang Y."/>
            <person name="Wang D."/>
            <person name="Huang X."/>
            <person name="Wang R."/>
            <person name="Lv J."/>
            <person name="Li Y."/>
            <person name="Zhang Z."/>
            <person name="Liu B."/>
            <person name="Lu W."/>
            <person name="Hui Y."/>
            <person name="Liang J."/>
            <person name="Zhou Z."/>
            <person name="Hou R."/>
            <person name="Li X."/>
            <person name="Liu Y."/>
            <person name="Li H."/>
            <person name="Ning X."/>
            <person name="Lin Y."/>
            <person name="Zhao L."/>
            <person name="Xing Q."/>
            <person name="Dou J."/>
            <person name="Li Y."/>
            <person name="Mao J."/>
            <person name="Guo H."/>
            <person name="Dou H."/>
            <person name="Li T."/>
            <person name="Mu C."/>
            <person name="Jiang W."/>
            <person name="Fu Q."/>
            <person name="Fu X."/>
            <person name="Miao Y."/>
            <person name="Liu J."/>
            <person name="Yu Q."/>
            <person name="Li R."/>
            <person name="Liao H."/>
            <person name="Li X."/>
            <person name="Kong Y."/>
            <person name="Jiang Z."/>
            <person name="Chourrout D."/>
            <person name="Li R."/>
            <person name="Bao Z."/>
        </authorList>
    </citation>
    <scope>NUCLEOTIDE SEQUENCE [LARGE SCALE GENOMIC DNA]</scope>
    <source>
        <strain evidence="5 6">PY_sf001</strain>
    </source>
</reference>
<feature type="domain" description="GST C-terminal" evidence="4">
    <location>
        <begin position="78"/>
        <end position="206"/>
    </location>
</feature>
<dbReference type="Gene3D" id="1.20.1050.10">
    <property type="match status" value="1"/>
</dbReference>
<dbReference type="InterPro" id="IPR010987">
    <property type="entry name" value="Glutathione-S-Trfase_C-like"/>
</dbReference>
<organism evidence="5 6">
    <name type="scientific">Mizuhopecten yessoensis</name>
    <name type="common">Japanese scallop</name>
    <name type="synonym">Patinopecten yessoensis</name>
    <dbReference type="NCBI Taxonomy" id="6573"/>
    <lineage>
        <taxon>Eukaryota</taxon>
        <taxon>Metazoa</taxon>
        <taxon>Spiralia</taxon>
        <taxon>Lophotrochozoa</taxon>
        <taxon>Mollusca</taxon>
        <taxon>Bivalvia</taxon>
        <taxon>Autobranchia</taxon>
        <taxon>Pteriomorphia</taxon>
        <taxon>Pectinida</taxon>
        <taxon>Pectinoidea</taxon>
        <taxon>Pectinidae</taxon>
        <taxon>Mizuhopecten</taxon>
    </lineage>
</organism>
<name>A0A210PPQ5_MIZYE</name>
<keyword evidence="6" id="KW-1185">Reference proteome</keyword>
<dbReference type="AlphaFoldDB" id="A0A210PPQ5"/>
<proteinExistence type="predicted"/>
<dbReference type="EMBL" id="NEDP02005566">
    <property type="protein sequence ID" value="OWF38463.1"/>
    <property type="molecule type" value="Genomic_DNA"/>
</dbReference>
<gene>
    <name evidence="5" type="ORF">KP79_PYT11578</name>
</gene>
<dbReference type="PANTHER" id="PTHR11571">
    <property type="entry name" value="GLUTATHIONE S-TRANSFERASE"/>
    <property type="match status" value="1"/>
</dbReference>
<sequence length="206" mass="23725">MHISDDRLSYITYLYTCMMFSDAPSVIYRVKMAAGYNDINLLFSFSFLVIRAEIPAVDLSIKLFRYCPRCFSDLSGQGNLEQCLVDQVVDTAADTFTQFYEYYKIHDQETDKDKKEDLKKKFVTESIPKFARIFTTFMENSGGKNGYFVGSKLTLADLACHDIFTTLIHLNSDALKDFPKLAANRQQVEENENMKLYLTKRPESSI</sequence>
<dbReference type="FunFam" id="1.20.1050.10:FF:000030">
    <property type="entry name" value="Glutathione S-transferase S1"/>
    <property type="match status" value="1"/>
</dbReference>
<dbReference type="GO" id="GO:0004364">
    <property type="term" value="F:glutathione transferase activity"/>
    <property type="evidence" value="ECO:0007669"/>
    <property type="project" value="UniProtKB-EC"/>
</dbReference>
<evidence type="ECO:0000256" key="3">
    <source>
        <dbReference type="ARBA" id="ARBA00047960"/>
    </source>
</evidence>
<evidence type="ECO:0000313" key="5">
    <source>
        <dbReference type="EMBL" id="OWF38463.1"/>
    </source>
</evidence>
<evidence type="ECO:0000313" key="6">
    <source>
        <dbReference type="Proteomes" id="UP000242188"/>
    </source>
</evidence>
<protein>
    <recommendedName>
        <fullName evidence="1">glutathione transferase</fullName>
        <ecNumber evidence="1">2.5.1.18</ecNumber>
    </recommendedName>
</protein>
<comment type="catalytic activity">
    <reaction evidence="3">
        <text>RX + glutathione = an S-substituted glutathione + a halide anion + H(+)</text>
        <dbReference type="Rhea" id="RHEA:16437"/>
        <dbReference type="ChEBI" id="CHEBI:15378"/>
        <dbReference type="ChEBI" id="CHEBI:16042"/>
        <dbReference type="ChEBI" id="CHEBI:17792"/>
        <dbReference type="ChEBI" id="CHEBI:57925"/>
        <dbReference type="ChEBI" id="CHEBI:90779"/>
        <dbReference type="EC" id="2.5.1.18"/>
    </reaction>
</comment>
<dbReference type="GO" id="GO:0006749">
    <property type="term" value="P:glutathione metabolic process"/>
    <property type="evidence" value="ECO:0007669"/>
    <property type="project" value="TreeGrafter"/>
</dbReference>
<comment type="caution">
    <text evidence="5">The sequence shown here is derived from an EMBL/GenBank/DDBJ whole genome shotgun (WGS) entry which is preliminary data.</text>
</comment>
<evidence type="ECO:0000259" key="4">
    <source>
        <dbReference type="PROSITE" id="PS50405"/>
    </source>
</evidence>